<dbReference type="RefSeq" id="WP_254003336.1">
    <property type="nucleotide sequence ID" value="NZ_CP125292.1"/>
</dbReference>
<dbReference type="GO" id="GO:0015074">
    <property type="term" value="P:DNA integration"/>
    <property type="evidence" value="ECO:0007669"/>
    <property type="project" value="UniProtKB-KW"/>
</dbReference>
<protein>
    <submittedName>
        <fullName evidence="9">Recombinase family protein</fullName>
    </submittedName>
</protein>
<dbReference type="SUPFAM" id="SSF53041">
    <property type="entry name" value="Resolvase-like"/>
    <property type="match status" value="1"/>
</dbReference>
<dbReference type="EMBL" id="CP125292">
    <property type="protein sequence ID" value="WHM22420.1"/>
    <property type="molecule type" value="Genomic_DNA"/>
</dbReference>
<dbReference type="CDD" id="cd03768">
    <property type="entry name" value="SR_ResInv"/>
    <property type="match status" value="1"/>
</dbReference>
<proteinExistence type="predicted"/>
<dbReference type="InterPro" id="IPR036162">
    <property type="entry name" value="Resolvase-like_N_sf"/>
</dbReference>
<dbReference type="InterPro" id="IPR006119">
    <property type="entry name" value="Resolv_N"/>
</dbReference>
<accession>A0AAQ3EQ72</accession>
<evidence type="ECO:0000313" key="10">
    <source>
        <dbReference type="Proteomes" id="UP001229422"/>
    </source>
</evidence>
<dbReference type="Pfam" id="PF00239">
    <property type="entry name" value="Resolvase"/>
    <property type="match status" value="1"/>
</dbReference>
<dbReference type="InterPro" id="IPR050639">
    <property type="entry name" value="SSR_resolvase"/>
</dbReference>
<dbReference type="Gene3D" id="3.90.1750.20">
    <property type="entry name" value="Putative Large Serine Recombinase, Chain B, Domain 2"/>
    <property type="match status" value="1"/>
</dbReference>
<sequence length="478" mass="56303">MFQLELMEANSHKNVGIYVRVSTEEQAKEGYSIAAQKEKLKAYCVSQGWANYKFYIDEGKSAKDIHRPSLELMLRHIEQGIINTVLVYRLDRLTRSVRDLYSLLDYFDKYNAVFRSATEVYDTGSATGRLFITLVAAMAQWERENLGERVKMGQVEKARQGQYSAPAPFGFTKEGEYLVKNPKEGEILLDMIDKIKKGYSLRELADYLDESDAVPKRGYKWHIASILVMLKNPVLYGAFRWGDEIIEDAFEGYISKEEFDQLQKILHDRQNFKKRETYSIFIFQTKIICPNCGNRLTSERSKYFRKRDNKHVESNHYRCQACLLNKRPTIGGSEKKFERALIEYMQNVKPRLEPIIPEEKQQDYDKLHQKIISIEKQRKKYQKAWSMDLMTDQEFEQLMAETKDALQKAQADLEQEQAFHKPKNPIDIERAKEIVTMFKESWSVLTSEEKRQTVQELIKQIEFEKKDRKIKILDIKFY</sequence>
<feature type="domain" description="Recombinase" evidence="8">
    <location>
        <begin position="168"/>
        <end position="272"/>
    </location>
</feature>
<gene>
    <name evidence="9" type="ORF">QL281_04905</name>
</gene>
<dbReference type="PROSITE" id="PS00397">
    <property type="entry name" value="RECOMBINASES_1"/>
    <property type="match status" value="1"/>
</dbReference>
<evidence type="ECO:0000259" key="7">
    <source>
        <dbReference type="PROSITE" id="PS51736"/>
    </source>
</evidence>
<keyword evidence="3" id="KW-0233">DNA recombination</keyword>
<dbReference type="Gene3D" id="3.40.50.1390">
    <property type="entry name" value="Resolvase, N-terminal catalytic domain"/>
    <property type="match status" value="1"/>
</dbReference>
<evidence type="ECO:0000256" key="2">
    <source>
        <dbReference type="ARBA" id="ARBA00023125"/>
    </source>
</evidence>
<dbReference type="GO" id="GO:0003677">
    <property type="term" value="F:DNA binding"/>
    <property type="evidence" value="ECO:0007669"/>
    <property type="project" value="UniProtKB-KW"/>
</dbReference>
<reference evidence="9" key="1">
    <citation type="submission" date="2023-05" db="EMBL/GenBank/DDBJ databases">
        <title>Complete genome sequence of Bacillus subtilis SRCM117797 isolated from Soybean paste.</title>
        <authorList>
            <person name="Abraha H.B."/>
            <person name="Kim K.-P."/>
            <person name="Ryu M.-S."/>
            <person name="Jeong D.-Y."/>
        </authorList>
    </citation>
    <scope>NUCLEOTIDE SEQUENCE</scope>
    <source>
        <strain evidence="9">SRCM117797</strain>
    </source>
</reference>
<name>A0AAQ3EQ72_BACIU</name>
<evidence type="ECO:0000256" key="1">
    <source>
        <dbReference type="ARBA" id="ARBA00022908"/>
    </source>
</evidence>
<evidence type="ECO:0000313" key="9">
    <source>
        <dbReference type="EMBL" id="WHM22420.1"/>
    </source>
</evidence>
<dbReference type="InterPro" id="IPR011109">
    <property type="entry name" value="DNA_bind_recombinase_dom"/>
</dbReference>
<feature type="coiled-coil region" evidence="6">
    <location>
        <begin position="364"/>
        <end position="419"/>
    </location>
</feature>
<keyword evidence="1" id="KW-0229">DNA integration</keyword>
<evidence type="ECO:0000256" key="4">
    <source>
        <dbReference type="PIRSR" id="PIRSR606118-50"/>
    </source>
</evidence>
<dbReference type="Proteomes" id="UP001229422">
    <property type="component" value="Chromosome"/>
</dbReference>
<organism evidence="9 10">
    <name type="scientific">Bacillus subtilis</name>
    <dbReference type="NCBI Taxonomy" id="1423"/>
    <lineage>
        <taxon>Bacteria</taxon>
        <taxon>Bacillati</taxon>
        <taxon>Bacillota</taxon>
        <taxon>Bacilli</taxon>
        <taxon>Bacillales</taxon>
        <taxon>Bacillaceae</taxon>
        <taxon>Bacillus</taxon>
    </lineage>
</organism>
<keyword evidence="6" id="KW-0175">Coiled coil</keyword>
<feature type="domain" description="Resolvase/invertase-type recombinase catalytic" evidence="7">
    <location>
        <begin position="14"/>
        <end position="161"/>
    </location>
</feature>
<dbReference type="SMART" id="SM00857">
    <property type="entry name" value="Resolvase"/>
    <property type="match status" value="1"/>
</dbReference>
<dbReference type="Pfam" id="PF07508">
    <property type="entry name" value="Recombinase"/>
    <property type="match status" value="1"/>
</dbReference>
<dbReference type="PROSITE" id="PS51736">
    <property type="entry name" value="RECOMBINASES_3"/>
    <property type="match status" value="1"/>
</dbReference>
<dbReference type="AlphaFoldDB" id="A0AAQ3EQ72"/>
<evidence type="ECO:0000256" key="3">
    <source>
        <dbReference type="ARBA" id="ARBA00023172"/>
    </source>
</evidence>
<dbReference type="PANTHER" id="PTHR30461:SF23">
    <property type="entry name" value="DNA RECOMBINASE-RELATED"/>
    <property type="match status" value="1"/>
</dbReference>
<feature type="active site" description="O-(5'-phospho-DNA)-serine intermediate" evidence="4 5">
    <location>
        <position position="22"/>
    </location>
</feature>
<dbReference type="PROSITE" id="PS51737">
    <property type="entry name" value="RECOMBINASE_DNA_BIND"/>
    <property type="match status" value="1"/>
</dbReference>
<keyword evidence="2" id="KW-0238">DNA-binding</keyword>
<evidence type="ECO:0000256" key="6">
    <source>
        <dbReference type="SAM" id="Coils"/>
    </source>
</evidence>
<dbReference type="InterPro" id="IPR038109">
    <property type="entry name" value="DNA_bind_recomb_sf"/>
</dbReference>
<dbReference type="InterPro" id="IPR006118">
    <property type="entry name" value="Recombinase_CS"/>
</dbReference>
<dbReference type="GO" id="GO:0000150">
    <property type="term" value="F:DNA strand exchange activity"/>
    <property type="evidence" value="ECO:0007669"/>
    <property type="project" value="InterPro"/>
</dbReference>
<dbReference type="PANTHER" id="PTHR30461">
    <property type="entry name" value="DNA-INVERTASE FROM LAMBDOID PROPHAGE"/>
    <property type="match status" value="1"/>
</dbReference>
<evidence type="ECO:0000259" key="8">
    <source>
        <dbReference type="PROSITE" id="PS51737"/>
    </source>
</evidence>
<evidence type="ECO:0000256" key="5">
    <source>
        <dbReference type="PROSITE-ProRule" id="PRU10137"/>
    </source>
</evidence>